<proteinExistence type="predicted"/>
<reference evidence="2 3" key="1">
    <citation type="submission" date="2019-08" db="EMBL/GenBank/DDBJ databases">
        <title>Sphingorhabdus soil sp. nov., isolated from arctic soil.</title>
        <authorList>
            <person name="Liu Y."/>
        </authorList>
    </citation>
    <scope>NUCLEOTIDE SEQUENCE [LARGE SCALE GENOMIC DNA]</scope>
    <source>
        <strain evidence="2 3">D-2Q-5-6</strain>
    </source>
</reference>
<dbReference type="RefSeq" id="WP_147123071.1">
    <property type="nucleotide sequence ID" value="NZ_VOPY01000002.1"/>
</dbReference>
<organism evidence="2 3">
    <name type="scientific">Flavisphingopyxis soli</name>
    <dbReference type="NCBI Taxonomy" id="2601267"/>
    <lineage>
        <taxon>Bacteria</taxon>
        <taxon>Pseudomonadati</taxon>
        <taxon>Pseudomonadota</taxon>
        <taxon>Alphaproteobacteria</taxon>
        <taxon>Sphingomonadales</taxon>
        <taxon>Sphingopyxidaceae</taxon>
        <taxon>Flavisphingopyxis</taxon>
    </lineage>
</organism>
<protein>
    <recommendedName>
        <fullName evidence="4">Lipoprotein</fullName>
    </recommendedName>
</protein>
<evidence type="ECO:0008006" key="4">
    <source>
        <dbReference type="Google" id="ProtNLM"/>
    </source>
</evidence>
<feature type="chain" id="PRO_5023004794" description="Lipoprotein" evidence="1">
    <location>
        <begin position="19"/>
        <end position="136"/>
    </location>
</feature>
<gene>
    <name evidence="2" type="ORF">FSZ31_09315</name>
</gene>
<sequence length="136" mass="14081">MRTILILSAAVLSLYALSACQSQDEALIDDAEGAANSVAKVSCALGDEQQFTDSCTLQRLVGSDRTTIVLGRGDVGFRRFVMTADGRGLITADGAEPARVSIVGDAEVEVAVGGDRYRLPATIQGAAPVPAKTEAP</sequence>
<dbReference type="Proteomes" id="UP000321129">
    <property type="component" value="Unassembled WGS sequence"/>
</dbReference>
<accession>A0A5C6UAU9</accession>
<dbReference type="OrthoDB" id="5402191at2"/>
<evidence type="ECO:0000256" key="1">
    <source>
        <dbReference type="SAM" id="SignalP"/>
    </source>
</evidence>
<keyword evidence="1" id="KW-0732">Signal</keyword>
<keyword evidence="3" id="KW-1185">Reference proteome</keyword>
<evidence type="ECO:0000313" key="2">
    <source>
        <dbReference type="EMBL" id="TXC69116.1"/>
    </source>
</evidence>
<dbReference type="AlphaFoldDB" id="A0A5C6UAU9"/>
<comment type="caution">
    <text evidence="2">The sequence shown here is derived from an EMBL/GenBank/DDBJ whole genome shotgun (WGS) entry which is preliminary data.</text>
</comment>
<evidence type="ECO:0000313" key="3">
    <source>
        <dbReference type="Proteomes" id="UP000321129"/>
    </source>
</evidence>
<dbReference type="EMBL" id="VOPY01000002">
    <property type="protein sequence ID" value="TXC69116.1"/>
    <property type="molecule type" value="Genomic_DNA"/>
</dbReference>
<dbReference type="PROSITE" id="PS51257">
    <property type="entry name" value="PROKAR_LIPOPROTEIN"/>
    <property type="match status" value="1"/>
</dbReference>
<feature type="signal peptide" evidence="1">
    <location>
        <begin position="1"/>
        <end position="18"/>
    </location>
</feature>
<name>A0A5C6UAU9_9SPHN</name>